<dbReference type="EMBL" id="MU005573">
    <property type="protein sequence ID" value="KAF2688527.1"/>
    <property type="molecule type" value="Genomic_DNA"/>
</dbReference>
<evidence type="ECO:0000313" key="3">
    <source>
        <dbReference type="Proteomes" id="UP000799291"/>
    </source>
</evidence>
<keyword evidence="3" id="KW-1185">Reference proteome</keyword>
<accession>A0A6G1JD85</accession>
<reference evidence="2" key="1">
    <citation type="journal article" date="2020" name="Stud. Mycol.">
        <title>101 Dothideomycetes genomes: a test case for predicting lifestyles and emergence of pathogens.</title>
        <authorList>
            <person name="Haridas S."/>
            <person name="Albert R."/>
            <person name="Binder M."/>
            <person name="Bloem J."/>
            <person name="Labutti K."/>
            <person name="Salamov A."/>
            <person name="Andreopoulos B."/>
            <person name="Baker S."/>
            <person name="Barry K."/>
            <person name="Bills G."/>
            <person name="Bluhm B."/>
            <person name="Cannon C."/>
            <person name="Castanera R."/>
            <person name="Culley D."/>
            <person name="Daum C."/>
            <person name="Ezra D."/>
            <person name="Gonzalez J."/>
            <person name="Henrissat B."/>
            <person name="Kuo A."/>
            <person name="Liang C."/>
            <person name="Lipzen A."/>
            <person name="Lutzoni F."/>
            <person name="Magnuson J."/>
            <person name="Mondo S."/>
            <person name="Nolan M."/>
            <person name="Ohm R."/>
            <person name="Pangilinan J."/>
            <person name="Park H.-J."/>
            <person name="Ramirez L."/>
            <person name="Alfaro M."/>
            <person name="Sun H."/>
            <person name="Tritt A."/>
            <person name="Yoshinaga Y."/>
            <person name="Zwiers L.-H."/>
            <person name="Turgeon B."/>
            <person name="Goodwin S."/>
            <person name="Spatafora J."/>
            <person name="Crous P."/>
            <person name="Grigoriev I."/>
        </authorList>
    </citation>
    <scope>NUCLEOTIDE SEQUENCE</scope>
    <source>
        <strain evidence="2">CBS 122367</strain>
    </source>
</reference>
<evidence type="ECO:0000313" key="2">
    <source>
        <dbReference type="EMBL" id="KAF2688527.1"/>
    </source>
</evidence>
<protein>
    <submittedName>
        <fullName evidence="2">Uncharacterized protein</fullName>
    </submittedName>
</protein>
<proteinExistence type="predicted"/>
<organism evidence="2 3">
    <name type="scientific">Lentithecium fluviatile CBS 122367</name>
    <dbReference type="NCBI Taxonomy" id="1168545"/>
    <lineage>
        <taxon>Eukaryota</taxon>
        <taxon>Fungi</taxon>
        <taxon>Dikarya</taxon>
        <taxon>Ascomycota</taxon>
        <taxon>Pezizomycotina</taxon>
        <taxon>Dothideomycetes</taxon>
        <taxon>Pleosporomycetidae</taxon>
        <taxon>Pleosporales</taxon>
        <taxon>Massarineae</taxon>
        <taxon>Lentitheciaceae</taxon>
        <taxon>Lentithecium</taxon>
    </lineage>
</organism>
<name>A0A6G1JD85_9PLEO</name>
<sequence length="127" mass="14027">MGRVLLHWFHRPGYFPDARYEANLPVQGYCACGRHPVNVFTADHRYISDPVGARMHRRLLPMVPPENSSYKGRGGPSVPEAPSYMQPTTTIPKVRRNEHMPRTSVATDSVPDALKSSSGAGTPVPAF</sequence>
<dbReference type="AlphaFoldDB" id="A0A6G1JD85"/>
<evidence type="ECO:0000256" key="1">
    <source>
        <dbReference type="SAM" id="MobiDB-lite"/>
    </source>
</evidence>
<feature type="region of interest" description="Disordered" evidence="1">
    <location>
        <begin position="62"/>
        <end position="127"/>
    </location>
</feature>
<dbReference type="Proteomes" id="UP000799291">
    <property type="component" value="Unassembled WGS sequence"/>
</dbReference>
<gene>
    <name evidence="2" type="ORF">K458DRAFT_400700</name>
</gene>